<dbReference type="InParanoid" id="A0A2J7QPQ4"/>
<proteinExistence type="predicted"/>
<dbReference type="InterPro" id="IPR006578">
    <property type="entry name" value="MADF-dom"/>
</dbReference>
<dbReference type="SMART" id="SM00595">
    <property type="entry name" value="MADF"/>
    <property type="match status" value="1"/>
</dbReference>
<evidence type="ECO:0000256" key="1">
    <source>
        <dbReference type="PROSITE-ProRule" id="PRU00371"/>
    </source>
</evidence>
<evidence type="ECO:0000313" key="4">
    <source>
        <dbReference type="EMBL" id="PNF30543.1"/>
    </source>
</evidence>
<dbReference type="PROSITE" id="PS51029">
    <property type="entry name" value="MADF"/>
    <property type="match status" value="1"/>
</dbReference>
<feature type="domain" description="BESS" evidence="3">
    <location>
        <begin position="277"/>
        <end position="316"/>
    </location>
</feature>
<gene>
    <name evidence="4" type="ORF">B7P43_G09924</name>
</gene>
<dbReference type="STRING" id="105785.A0A2J7QPQ4"/>
<feature type="domain" description="MADF" evidence="2">
    <location>
        <begin position="31"/>
        <end position="124"/>
    </location>
</feature>
<sequence>MDHNYTNETEDEHYFPVEVELEEIEKDGDSLLIDLVKRYPHLYNRTCKDYKDVLVKENTWQEIAVMMSMPAAECQNRWLRLRERFTKEKRMEEKERRNESTSEVPKRRPWHLFSNMSFLTTHIRKRRSFRPIRPLIQSVCSLSAAEVANSPDDVLCQIELSPEMLPHATAEVLPPVKTEVLSTVGSSISTTAATTVATAATSPILTTGSSPVATVEASSTTSTLSLPKLLSSDKTTKCQTCEDRHKRKVGDDLEQSCLSLSSVIAKLVENSPTRKCSDEDDLFGELVTAELKKMKSGEKESVKMELSKILYNRRNSHE</sequence>
<dbReference type="PANTHER" id="PTHR12243:SF69">
    <property type="entry name" value="SI:CH73-59F11.3"/>
    <property type="match status" value="1"/>
</dbReference>
<evidence type="ECO:0000313" key="5">
    <source>
        <dbReference type="Proteomes" id="UP000235965"/>
    </source>
</evidence>
<protein>
    <recommendedName>
        <fullName evidence="6">MADF domain-containing protein</fullName>
    </recommendedName>
</protein>
<dbReference type="InterPro" id="IPR039353">
    <property type="entry name" value="TF_Adf1"/>
</dbReference>
<comment type="caution">
    <text evidence="4">The sequence shown here is derived from an EMBL/GenBank/DDBJ whole genome shotgun (WGS) entry which is preliminary data.</text>
</comment>
<keyword evidence="1" id="KW-0539">Nucleus</keyword>
<comment type="subcellular location">
    <subcellularLocation>
        <location evidence="1">Nucleus</location>
    </subcellularLocation>
</comment>
<dbReference type="PROSITE" id="PS51031">
    <property type="entry name" value="BESS"/>
    <property type="match status" value="1"/>
</dbReference>
<name>A0A2J7QPQ4_9NEOP</name>
<accession>A0A2J7QPQ4</accession>
<dbReference type="EMBL" id="NEVH01012088">
    <property type="protein sequence ID" value="PNF30543.1"/>
    <property type="molecule type" value="Genomic_DNA"/>
</dbReference>
<evidence type="ECO:0000259" key="3">
    <source>
        <dbReference type="PROSITE" id="PS51031"/>
    </source>
</evidence>
<dbReference type="PANTHER" id="PTHR12243">
    <property type="entry name" value="MADF DOMAIN TRANSCRIPTION FACTOR"/>
    <property type="match status" value="1"/>
</dbReference>
<evidence type="ECO:0000259" key="2">
    <source>
        <dbReference type="PROSITE" id="PS51029"/>
    </source>
</evidence>
<dbReference type="OrthoDB" id="8188516at2759"/>
<organism evidence="4 5">
    <name type="scientific">Cryptotermes secundus</name>
    <dbReference type="NCBI Taxonomy" id="105785"/>
    <lineage>
        <taxon>Eukaryota</taxon>
        <taxon>Metazoa</taxon>
        <taxon>Ecdysozoa</taxon>
        <taxon>Arthropoda</taxon>
        <taxon>Hexapoda</taxon>
        <taxon>Insecta</taxon>
        <taxon>Pterygota</taxon>
        <taxon>Neoptera</taxon>
        <taxon>Polyneoptera</taxon>
        <taxon>Dictyoptera</taxon>
        <taxon>Blattodea</taxon>
        <taxon>Blattoidea</taxon>
        <taxon>Termitoidae</taxon>
        <taxon>Kalotermitidae</taxon>
        <taxon>Cryptotermitinae</taxon>
        <taxon>Cryptotermes</taxon>
    </lineage>
</organism>
<dbReference type="GO" id="GO:0005667">
    <property type="term" value="C:transcription regulator complex"/>
    <property type="evidence" value="ECO:0007669"/>
    <property type="project" value="TreeGrafter"/>
</dbReference>
<keyword evidence="5" id="KW-1185">Reference proteome</keyword>
<dbReference type="GO" id="GO:0006357">
    <property type="term" value="P:regulation of transcription by RNA polymerase II"/>
    <property type="evidence" value="ECO:0007669"/>
    <property type="project" value="TreeGrafter"/>
</dbReference>
<evidence type="ECO:0008006" key="6">
    <source>
        <dbReference type="Google" id="ProtNLM"/>
    </source>
</evidence>
<dbReference type="Proteomes" id="UP000235965">
    <property type="component" value="Unassembled WGS sequence"/>
</dbReference>
<dbReference type="GO" id="GO:0003677">
    <property type="term" value="F:DNA binding"/>
    <property type="evidence" value="ECO:0007669"/>
    <property type="project" value="InterPro"/>
</dbReference>
<dbReference type="AlphaFoldDB" id="A0A2J7QPQ4"/>
<reference evidence="4 5" key="1">
    <citation type="submission" date="2017-12" db="EMBL/GenBank/DDBJ databases">
        <title>Hemimetabolous genomes reveal molecular basis of termite eusociality.</title>
        <authorList>
            <person name="Harrison M.C."/>
            <person name="Jongepier E."/>
            <person name="Robertson H.M."/>
            <person name="Arning N."/>
            <person name="Bitard-Feildel T."/>
            <person name="Chao H."/>
            <person name="Childers C.P."/>
            <person name="Dinh H."/>
            <person name="Doddapaneni H."/>
            <person name="Dugan S."/>
            <person name="Gowin J."/>
            <person name="Greiner C."/>
            <person name="Han Y."/>
            <person name="Hu H."/>
            <person name="Hughes D.S.T."/>
            <person name="Huylmans A.-K."/>
            <person name="Kemena C."/>
            <person name="Kremer L.P.M."/>
            <person name="Lee S.L."/>
            <person name="Lopez-Ezquerra A."/>
            <person name="Mallet L."/>
            <person name="Monroy-Kuhn J.M."/>
            <person name="Moser A."/>
            <person name="Murali S.C."/>
            <person name="Muzny D.M."/>
            <person name="Otani S."/>
            <person name="Piulachs M.-D."/>
            <person name="Poelchau M."/>
            <person name="Qu J."/>
            <person name="Schaub F."/>
            <person name="Wada-Katsumata A."/>
            <person name="Worley K.C."/>
            <person name="Xie Q."/>
            <person name="Ylla G."/>
            <person name="Poulsen M."/>
            <person name="Gibbs R.A."/>
            <person name="Schal C."/>
            <person name="Richards S."/>
            <person name="Belles X."/>
            <person name="Korb J."/>
            <person name="Bornberg-Bauer E."/>
        </authorList>
    </citation>
    <scope>NUCLEOTIDE SEQUENCE [LARGE SCALE GENOMIC DNA]</scope>
    <source>
        <tissue evidence="4">Whole body</tissue>
    </source>
</reference>
<dbReference type="Pfam" id="PF10545">
    <property type="entry name" value="MADF_DNA_bdg"/>
    <property type="match status" value="1"/>
</dbReference>
<dbReference type="InterPro" id="IPR004210">
    <property type="entry name" value="BESS_motif"/>
</dbReference>
<dbReference type="GO" id="GO:0005634">
    <property type="term" value="C:nucleus"/>
    <property type="evidence" value="ECO:0007669"/>
    <property type="project" value="UniProtKB-SubCell"/>
</dbReference>